<gene>
    <name evidence="1" type="ORF">DKG77_03315</name>
</gene>
<dbReference type="AlphaFoldDB" id="A0A316L6H1"/>
<protein>
    <submittedName>
        <fullName evidence="1">Uncharacterized protein</fullName>
    </submittedName>
</protein>
<dbReference type="RefSeq" id="WP_109660165.1">
    <property type="nucleotide sequence ID" value="NZ_QGEG01000001.1"/>
</dbReference>
<dbReference type="Proteomes" id="UP000245762">
    <property type="component" value="Unassembled WGS sequence"/>
</dbReference>
<accession>A0A316L6H1</accession>
<name>A0A316L6H1_9FLAO</name>
<proteinExistence type="predicted"/>
<dbReference type="EMBL" id="QGEG01000001">
    <property type="protein sequence ID" value="PWL39873.1"/>
    <property type="molecule type" value="Genomic_DNA"/>
</dbReference>
<evidence type="ECO:0000313" key="2">
    <source>
        <dbReference type="Proteomes" id="UP000245762"/>
    </source>
</evidence>
<organism evidence="1 2">
    <name type="scientific">Flagellimonas aquimarina</name>
    <dbReference type="NCBI Taxonomy" id="2201895"/>
    <lineage>
        <taxon>Bacteria</taxon>
        <taxon>Pseudomonadati</taxon>
        <taxon>Bacteroidota</taxon>
        <taxon>Flavobacteriia</taxon>
        <taxon>Flavobacteriales</taxon>
        <taxon>Flavobacteriaceae</taxon>
        <taxon>Flagellimonas</taxon>
    </lineage>
</organism>
<comment type="caution">
    <text evidence="1">The sequence shown here is derived from an EMBL/GenBank/DDBJ whole genome shotgun (WGS) entry which is preliminary data.</text>
</comment>
<sequence>MKKAFFLLSLITVQYAVGQDDFNQVKEYVGKLVRVKEVSTLKNMKFGSFETLVVTDLVERKLDFGYLHQRYLMLPVIVEELRVNMISRNDTIVHGWISEYNPRQKKHFGIQAFKNSSLFLNEYVLKHNELYKSNLTVEDFEEQMVTEYLVGFGCGFTGIDISQKTRESMRFVRKKKKRQLSRFLTSFSPELQTLGALGLFKLGKVGTEQMRIISHLKKRNSTINSCSGCIYGFGERLEQSN</sequence>
<dbReference type="OrthoDB" id="1428619at2"/>
<keyword evidence="2" id="KW-1185">Reference proteome</keyword>
<evidence type="ECO:0000313" key="1">
    <source>
        <dbReference type="EMBL" id="PWL39873.1"/>
    </source>
</evidence>
<reference evidence="1 2" key="1">
    <citation type="submission" date="2018-05" db="EMBL/GenBank/DDBJ databases">
        <title>Complete genome sequence of Flagellimonas aquimarina ECD12 isolated from seaweed Ecklonia cava.</title>
        <authorList>
            <person name="Choi S."/>
            <person name="Seong C."/>
        </authorList>
    </citation>
    <scope>NUCLEOTIDE SEQUENCE [LARGE SCALE GENOMIC DNA]</scope>
    <source>
        <strain evidence="1 2">ECD12</strain>
    </source>
</reference>